<keyword evidence="7" id="KW-1015">Disulfide bond</keyword>
<keyword evidence="5" id="KW-1133">Transmembrane helix</keyword>
<dbReference type="KEGG" id="dord:106001097"/>
<dbReference type="PANTHER" id="PTHR47647:SF2">
    <property type="entry name" value="C-TYPE LECTIN DOMAIN FAMILY 12 MEMBER A"/>
    <property type="match status" value="1"/>
</dbReference>
<comment type="subcellular location">
    <subcellularLocation>
        <location evidence="1">Cell membrane</location>
        <topology evidence="1">Single-pass type II membrane protein</topology>
    </subcellularLocation>
</comment>
<evidence type="ECO:0000313" key="10">
    <source>
        <dbReference type="Proteomes" id="UP000081671"/>
    </source>
</evidence>
<keyword evidence="3" id="KW-0812">Transmembrane</keyword>
<dbReference type="RefSeq" id="XP_012891694.1">
    <property type="nucleotide sequence ID" value="XM_013036240.1"/>
</dbReference>
<dbReference type="SUPFAM" id="SSF56436">
    <property type="entry name" value="C-type lectin-like"/>
    <property type="match status" value="1"/>
</dbReference>
<keyword evidence="8" id="KW-0675">Receptor</keyword>
<keyword evidence="6" id="KW-0472">Membrane</keyword>
<dbReference type="STRING" id="10020.ENSDORP00000020553"/>
<evidence type="ECO:0000256" key="5">
    <source>
        <dbReference type="ARBA" id="ARBA00022989"/>
    </source>
</evidence>
<gene>
    <name evidence="11" type="primary">Clec1a</name>
</gene>
<keyword evidence="9" id="KW-0325">Glycoprotein</keyword>
<keyword evidence="10" id="KW-1185">Reference proteome</keyword>
<dbReference type="GO" id="GO:0005886">
    <property type="term" value="C:plasma membrane"/>
    <property type="evidence" value="ECO:0007669"/>
    <property type="project" value="UniProtKB-SubCell"/>
</dbReference>
<proteinExistence type="predicted"/>
<dbReference type="Gene3D" id="3.10.100.10">
    <property type="entry name" value="Mannose-Binding Protein A, subunit A"/>
    <property type="match status" value="1"/>
</dbReference>
<dbReference type="GeneID" id="106001097"/>
<keyword evidence="2" id="KW-1003">Cell membrane</keyword>
<keyword evidence="4" id="KW-0735">Signal-anchor</keyword>
<organism evidence="10 11">
    <name type="scientific">Dipodomys ordii</name>
    <name type="common">Ord's kangaroo rat</name>
    <dbReference type="NCBI Taxonomy" id="10020"/>
    <lineage>
        <taxon>Eukaryota</taxon>
        <taxon>Metazoa</taxon>
        <taxon>Chordata</taxon>
        <taxon>Craniata</taxon>
        <taxon>Vertebrata</taxon>
        <taxon>Euteleostomi</taxon>
        <taxon>Mammalia</taxon>
        <taxon>Eutheria</taxon>
        <taxon>Euarchontoglires</taxon>
        <taxon>Glires</taxon>
        <taxon>Rodentia</taxon>
        <taxon>Castorimorpha</taxon>
        <taxon>Heteromyidae</taxon>
        <taxon>Dipodomyinae</taxon>
        <taxon>Dipodomys</taxon>
    </lineage>
</organism>
<dbReference type="CTD" id="51267"/>
<accession>A0A1S3GTV0</accession>
<dbReference type="AlphaFoldDB" id="A0A1S3GTV0"/>
<evidence type="ECO:0000256" key="6">
    <source>
        <dbReference type="ARBA" id="ARBA00023136"/>
    </source>
</evidence>
<evidence type="ECO:0000256" key="7">
    <source>
        <dbReference type="ARBA" id="ARBA00023157"/>
    </source>
</evidence>
<dbReference type="InParanoid" id="A0A1S3GTV0"/>
<evidence type="ECO:0000256" key="4">
    <source>
        <dbReference type="ARBA" id="ARBA00022968"/>
    </source>
</evidence>
<dbReference type="InterPro" id="IPR016186">
    <property type="entry name" value="C-type_lectin-like/link_sf"/>
</dbReference>
<dbReference type="GO" id="GO:0030545">
    <property type="term" value="F:signaling receptor regulator activity"/>
    <property type="evidence" value="ECO:0007669"/>
    <property type="project" value="InterPro"/>
</dbReference>
<evidence type="ECO:0000256" key="8">
    <source>
        <dbReference type="ARBA" id="ARBA00023170"/>
    </source>
</evidence>
<evidence type="ECO:0000256" key="3">
    <source>
        <dbReference type="ARBA" id="ARBA00022692"/>
    </source>
</evidence>
<reference evidence="11" key="1">
    <citation type="submission" date="2025-08" db="UniProtKB">
        <authorList>
            <consortium name="RefSeq"/>
        </authorList>
    </citation>
    <scope>IDENTIFICATION</scope>
    <source>
        <tissue evidence="11">Kidney</tissue>
    </source>
</reference>
<dbReference type="OrthoDB" id="418245at2759"/>
<sequence length="99" mass="11153">MEERLGNLSGELQALRAHSRTLAGSLQRVAERLCRELYDKHAGHRCSPCPDTWWWQGARCYKFSGDSRSWQGCQSYCEAENATMLKIDTQDVLVSAGSS</sequence>
<evidence type="ECO:0000256" key="1">
    <source>
        <dbReference type="ARBA" id="ARBA00004401"/>
    </source>
</evidence>
<name>A0A1S3GTV0_DIPOR</name>
<protein>
    <submittedName>
        <fullName evidence="11">C-type lectin domain family 1 member A</fullName>
    </submittedName>
</protein>
<dbReference type="Proteomes" id="UP000081671">
    <property type="component" value="Unplaced"/>
</dbReference>
<evidence type="ECO:0000256" key="9">
    <source>
        <dbReference type="ARBA" id="ARBA00023180"/>
    </source>
</evidence>
<evidence type="ECO:0000256" key="2">
    <source>
        <dbReference type="ARBA" id="ARBA00022475"/>
    </source>
</evidence>
<dbReference type="InterPro" id="IPR016187">
    <property type="entry name" value="CTDL_fold"/>
</dbReference>
<evidence type="ECO:0000313" key="11">
    <source>
        <dbReference type="RefSeq" id="XP_012891694.1"/>
    </source>
</evidence>
<dbReference type="PANTHER" id="PTHR47647">
    <property type="entry name" value="C-TYPE LECTIN DOMAIN FAMILY 12 MEMBER B"/>
    <property type="match status" value="1"/>
</dbReference>
<dbReference type="InterPro" id="IPR042916">
    <property type="entry name" value="CLEC12A/B"/>
</dbReference>